<dbReference type="STRING" id="1802274.A3J58_03410"/>
<dbReference type="InterPro" id="IPR035069">
    <property type="entry name" value="TTHA1013/TTHA0281-like"/>
</dbReference>
<dbReference type="Gene3D" id="3.30.160.250">
    <property type="match status" value="1"/>
</dbReference>
<protein>
    <submittedName>
        <fullName evidence="1">Uncharacterized protein</fullName>
    </submittedName>
</protein>
<evidence type="ECO:0000313" key="1">
    <source>
        <dbReference type="EMBL" id="OHA04273.1"/>
    </source>
</evidence>
<comment type="caution">
    <text evidence="1">The sequence shown here is derived from an EMBL/GenBank/DDBJ whole genome shotgun (WGS) entry which is preliminary data.</text>
</comment>
<proteinExistence type="predicted"/>
<accession>A0A1G2KXU0</accession>
<dbReference type="EMBL" id="MHQM01000003">
    <property type="protein sequence ID" value="OHA04273.1"/>
    <property type="molecule type" value="Genomic_DNA"/>
</dbReference>
<dbReference type="AlphaFoldDB" id="A0A1G2KXU0"/>
<dbReference type="SUPFAM" id="SSF143100">
    <property type="entry name" value="TTHA1013/TTHA0281-like"/>
    <property type="match status" value="1"/>
</dbReference>
<reference evidence="1 2" key="1">
    <citation type="journal article" date="2016" name="Nat. Commun.">
        <title>Thousands of microbial genomes shed light on interconnected biogeochemical processes in an aquifer system.</title>
        <authorList>
            <person name="Anantharaman K."/>
            <person name="Brown C.T."/>
            <person name="Hug L.A."/>
            <person name="Sharon I."/>
            <person name="Castelle C.J."/>
            <person name="Probst A.J."/>
            <person name="Thomas B.C."/>
            <person name="Singh A."/>
            <person name="Wilkins M.J."/>
            <person name="Karaoz U."/>
            <person name="Brodie E.L."/>
            <person name="Williams K.H."/>
            <person name="Hubbard S.S."/>
            <person name="Banfield J.F."/>
        </authorList>
    </citation>
    <scope>NUCLEOTIDE SEQUENCE [LARGE SCALE GENOMIC DNA]</scope>
</reference>
<name>A0A1G2KXU0_9BACT</name>
<organism evidence="1 2">
    <name type="scientific">Candidatus Sungbacteria bacterium RIFCSPHIGHO2_02_FULL_52_23</name>
    <dbReference type="NCBI Taxonomy" id="1802274"/>
    <lineage>
        <taxon>Bacteria</taxon>
        <taxon>Candidatus Sungiibacteriota</taxon>
    </lineage>
</organism>
<sequence length="115" mass="13452">MKKELLKYRLLLPSQIEVQIHRAQEGGFWAKVKTFPGVVAQGEDILDLIEMVNVAIMDYVEVPTRLRKYLARYEPQLTRSDFKKIIEDYRHKELEEVVTKVIQGRTVMTFSQVAV</sequence>
<evidence type="ECO:0000313" key="2">
    <source>
        <dbReference type="Proteomes" id="UP000178510"/>
    </source>
</evidence>
<dbReference type="Proteomes" id="UP000178510">
    <property type="component" value="Unassembled WGS sequence"/>
</dbReference>
<gene>
    <name evidence="1" type="ORF">A3J58_03410</name>
</gene>